<dbReference type="SUPFAM" id="SSF53822">
    <property type="entry name" value="Periplasmic binding protein-like I"/>
    <property type="match status" value="1"/>
</dbReference>
<dbReference type="Gene3D" id="3.40.50.2300">
    <property type="match status" value="2"/>
</dbReference>
<dbReference type="PANTHER" id="PTHR30036">
    <property type="entry name" value="D-XYLOSE-BINDING PERIPLASMIC PROTEIN"/>
    <property type="match status" value="1"/>
</dbReference>
<evidence type="ECO:0000313" key="5">
    <source>
        <dbReference type="Proteomes" id="UP000184550"/>
    </source>
</evidence>
<dbReference type="InterPro" id="IPR028082">
    <property type="entry name" value="Peripla_BP_I"/>
</dbReference>
<dbReference type="GO" id="GO:0030288">
    <property type="term" value="C:outer membrane-bounded periplasmic space"/>
    <property type="evidence" value="ECO:0007669"/>
    <property type="project" value="TreeGrafter"/>
</dbReference>
<comment type="caution">
    <text evidence="4">The sequence shown here is derived from an EMBL/GenBank/DDBJ whole genome shotgun (WGS) entry which is preliminary data.</text>
</comment>
<dbReference type="CDD" id="cd19994">
    <property type="entry name" value="PBP1_ChvE"/>
    <property type="match status" value="1"/>
</dbReference>
<keyword evidence="2" id="KW-0732">Signal</keyword>
<dbReference type="RefSeq" id="WP_083621435.1">
    <property type="nucleotide sequence ID" value="NZ_LR734869.1"/>
</dbReference>
<dbReference type="PROSITE" id="PS51257">
    <property type="entry name" value="PROKAR_LIPOPROTEIN"/>
    <property type="match status" value="1"/>
</dbReference>
<evidence type="ECO:0000256" key="1">
    <source>
        <dbReference type="ARBA" id="ARBA00004196"/>
    </source>
</evidence>
<name>A0A7Z9DY38_9CYAN</name>
<dbReference type="InterPro" id="IPR050555">
    <property type="entry name" value="Bact_Solute-Bind_Prot2"/>
</dbReference>
<evidence type="ECO:0000313" key="4">
    <source>
        <dbReference type="EMBL" id="VXD17843.1"/>
    </source>
</evidence>
<dbReference type="Proteomes" id="UP000184550">
    <property type="component" value="Unassembled WGS sequence"/>
</dbReference>
<dbReference type="AlphaFoldDB" id="A0A7Z9DY38"/>
<evidence type="ECO:0000259" key="3">
    <source>
        <dbReference type="Pfam" id="PF13407"/>
    </source>
</evidence>
<gene>
    <name evidence="4" type="ORF">PL8927_600138</name>
</gene>
<dbReference type="Pfam" id="PF13407">
    <property type="entry name" value="Peripla_BP_4"/>
    <property type="match status" value="1"/>
</dbReference>
<proteinExistence type="predicted"/>
<keyword evidence="5" id="KW-1185">Reference proteome</keyword>
<sequence length="382" mass="42783">MFRLTGFSLVVKPIVALFLVLLILTGGCSQFNQSSAKGCNKIAILLPETEPAQRWEGSDRRQLEEKITEKLAIQLRGQDLTLLYFNADGHANQQFKQANRAIEQGACILILGPSGDATKIVEKAKKKHIPVIAYDRSIDNGKVHADYYISFDSEYVGELQGEYIASQFEDLSKKNPYKLEKVNNKFVIINGDSDDNNSILLEKGLKKSLKGLMSSQQLILVGENDTDPEINIPGWKGEIAADKIEEILTKYFDLKIVWVANDGMANNIIEKLVNLRYKPGQILITGQDGTIGSLTKIREGWQSMTVCKDSKDIAEKTALLVEALFEDDQNKISKLLPDNPDYTDSRSYVSRAVYPVTIDNFKDRVSLENDKIQLENTCKGKK</sequence>
<dbReference type="EMBL" id="CZCU02000136">
    <property type="protein sequence ID" value="VXD17843.1"/>
    <property type="molecule type" value="Genomic_DNA"/>
</dbReference>
<accession>A0A7Z9DY38</accession>
<feature type="domain" description="Periplasmic binding protein" evidence="3">
    <location>
        <begin position="79"/>
        <end position="324"/>
    </location>
</feature>
<dbReference type="PANTHER" id="PTHR30036:SF1">
    <property type="entry name" value="D-XYLOSE-BINDING PERIPLASMIC PROTEIN"/>
    <property type="match status" value="1"/>
</dbReference>
<reference evidence="4" key="1">
    <citation type="submission" date="2019-10" db="EMBL/GenBank/DDBJ databases">
        <authorList>
            <consortium name="Genoscope - CEA"/>
            <person name="William W."/>
        </authorList>
    </citation>
    <scope>NUCLEOTIDE SEQUENCE [LARGE SCALE GENOMIC DNA]</scope>
    <source>
        <strain evidence="4">BBR_PRJEB10992</strain>
    </source>
</reference>
<organism evidence="4 5">
    <name type="scientific">Planktothrix serta PCC 8927</name>
    <dbReference type="NCBI Taxonomy" id="671068"/>
    <lineage>
        <taxon>Bacteria</taxon>
        <taxon>Bacillati</taxon>
        <taxon>Cyanobacteriota</taxon>
        <taxon>Cyanophyceae</taxon>
        <taxon>Oscillatoriophycideae</taxon>
        <taxon>Oscillatoriales</taxon>
        <taxon>Microcoleaceae</taxon>
        <taxon>Planktothrix</taxon>
    </lineage>
</organism>
<dbReference type="InterPro" id="IPR025997">
    <property type="entry name" value="SBP_2_dom"/>
</dbReference>
<comment type="subcellular location">
    <subcellularLocation>
        <location evidence="1">Cell envelope</location>
    </subcellularLocation>
</comment>
<dbReference type="OrthoDB" id="9769193at2"/>
<dbReference type="GO" id="GO:0030246">
    <property type="term" value="F:carbohydrate binding"/>
    <property type="evidence" value="ECO:0007669"/>
    <property type="project" value="TreeGrafter"/>
</dbReference>
<protein>
    <submittedName>
        <fullName evidence="4">Xylose binding protein transport system</fullName>
    </submittedName>
</protein>
<evidence type="ECO:0000256" key="2">
    <source>
        <dbReference type="ARBA" id="ARBA00022729"/>
    </source>
</evidence>